<keyword evidence="2" id="KW-0732">Signal</keyword>
<feature type="chain" id="PRO_5001697495" description="Argininosuccinate lyase" evidence="2">
    <location>
        <begin position="24"/>
        <end position="85"/>
    </location>
</feature>
<feature type="signal peptide" evidence="2">
    <location>
        <begin position="1"/>
        <end position="23"/>
    </location>
</feature>
<accession>A0A074MY51</accession>
<dbReference type="AlphaFoldDB" id="A0A074MY51"/>
<feature type="compositionally biased region" description="Low complexity" evidence="1">
    <location>
        <begin position="52"/>
        <end position="61"/>
    </location>
</feature>
<feature type="region of interest" description="Disordered" evidence="1">
    <location>
        <begin position="27"/>
        <end position="85"/>
    </location>
</feature>
<dbReference type="RefSeq" id="WP_034902246.1">
    <property type="nucleotide sequence ID" value="NZ_CP017057.1"/>
</dbReference>
<dbReference type="EMBL" id="JMIX01000004">
    <property type="protein sequence ID" value="KEO96773.1"/>
    <property type="molecule type" value="Genomic_DNA"/>
</dbReference>
<feature type="compositionally biased region" description="Low complexity" evidence="1">
    <location>
        <begin position="73"/>
        <end position="85"/>
    </location>
</feature>
<sequence length="85" mass="9149">MTYNARPALTLVPALALALAACAGEEEERNYEVDAEDLSGGELQVREPDPNEVPVDVPEVEMTNVPPEEAEAMEQGAMEQGASYE</sequence>
<feature type="compositionally biased region" description="Acidic residues" evidence="1">
    <location>
        <begin position="27"/>
        <end position="39"/>
    </location>
</feature>
<protein>
    <recommendedName>
        <fullName evidence="5">Argininosuccinate lyase</fullName>
    </recommendedName>
</protein>
<evidence type="ECO:0008006" key="5">
    <source>
        <dbReference type="Google" id="ProtNLM"/>
    </source>
</evidence>
<comment type="caution">
    <text evidence="3">The sequence shown here is derived from an EMBL/GenBank/DDBJ whole genome shotgun (WGS) entry which is preliminary data.</text>
</comment>
<dbReference type="PROSITE" id="PS51257">
    <property type="entry name" value="PROKAR_LIPOPROTEIN"/>
    <property type="match status" value="1"/>
</dbReference>
<evidence type="ECO:0000313" key="4">
    <source>
        <dbReference type="Proteomes" id="UP000027866"/>
    </source>
</evidence>
<organism evidence="3 4">
    <name type="scientific">Erythrobacter litoralis</name>
    <dbReference type="NCBI Taxonomy" id="39960"/>
    <lineage>
        <taxon>Bacteria</taxon>
        <taxon>Pseudomonadati</taxon>
        <taxon>Pseudomonadota</taxon>
        <taxon>Alphaproteobacteria</taxon>
        <taxon>Sphingomonadales</taxon>
        <taxon>Erythrobacteraceae</taxon>
        <taxon>Erythrobacter/Porphyrobacter group</taxon>
        <taxon>Erythrobacter</taxon>
    </lineage>
</organism>
<proteinExistence type="predicted"/>
<dbReference type="KEGG" id="elq:Ga0102493_11667"/>
<evidence type="ECO:0000256" key="1">
    <source>
        <dbReference type="SAM" id="MobiDB-lite"/>
    </source>
</evidence>
<name>A0A074MY51_9SPHN</name>
<reference evidence="3 4" key="1">
    <citation type="submission" date="2014-04" db="EMBL/GenBank/DDBJ databases">
        <title>A comprehensive comparison of genomes of Erythrobacter spp. Strains.</title>
        <authorList>
            <person name="Zheng Q."/>
        </authorList>
    </citation>
    <scope>NUCLEOTIDE SEQUENCE [LARGE SCALE GENOMIC DNA]</scope>
    <source>
        <strain evidence="3 4">DSM 8509</strain>
    </source>
</reference>
<gene>
    <name evidence="3" type="ORF">EH32_08815</name>
</gene>
<evidence type="ECO:0000256" key="2">
    <source>
        <dbReference type="SAM" id="SignalP"/>
    </source>
</evidence>
<evidence type="ECO:0000313" key="3">
    <source>
        <dbReference type="EMBL" id="KEO96773.1"/>
    </source>
</evidence>
<keyword evidence="4" id="KW-1185">Reference proteome</keyword>
<dbReference type="Proteomes" id="UP000027866">
    <property type="component" value="Unassembled WGS sequence"/>
</dbReference>
<dbReference type="PATRIC" id="fig|39960.10.peg.2919"/>